<protein>
    <recommendedName>
        <fullName evidence="1">GIY-YIG domain-containing protein</fullName>
    </recommendedName>
</protein>
<evidence type="ECO:0000313" key="3">
    <source>
        <dbReference type="Proteomes" id="UP000032229"/>
    </source>
</evidence>
<name>A0A0C5WC81_9FLAO</name>
<dbReference type="InterPro" id="IPR000305">
    <property type="entry name" value="GIY-YIG_endonuc"/>
</dbReference>
<dbReference type="KEGG" id="sze:AW14_14585"/>
<dbReference type="STRING" id="1454006.AW14_14585"/>
<evidence type="ECO:0000313" key="2">
    <source>
        <dbReference type="EMBL" id="AJR04673.1"/>
    </source>
</evidence>
<organism evidence="2 3">
    <name type="scientific">Siansivirga zeaxanthinifaciens CC-SAMT-1</name>
    <dbReference type="NCBI Taxonomy" id="1454006"/>
    <lineage>
        <taxon>Bacteria</taxon>
        <taxon>Pseudomonadati</taxon>
        <taxon>Bacteroidota</taxon>
        <taxon>Flavobacteriia</taxon>
        <taxon>Flavobacteriales</taxon>
        <taxon>Flavobacteriaceae</taxon>
        <taxon>Siansivirga</taxon>
    </lineage>
</organism>
<gene>
    <name evidence="2" type="ORF">AW14_14585</name>
</gene>
<keyword evidence="3" id="KW-1185">Reference proteome</keyword>
<reference evidence="2 3" key="1">
    <citation type="submission" date="2014-02" db="EMBL/GenBank/DDBJ databases">
        <authorList>
            <person name="Young C.-C."/>
            <person name="Hameed A."/>
            <person name="Huang H.-C."/>
            <person name="Shahina M."/>
        </authorList>
    </citation>
    <scope>NUCLEOTIDE SEQUENCE [LARGE SCALE GENOMIC DNA]</scope>
    <source>
        <strain evidence="2 3">CC-SAMT-1</strain>
    </source>
</reference>
<dbReference type="Proteomes" id="UP000032229">
    <property type="component" value="Chromosome"/>
</dbReference>
<dbReference type="RefSeq" id="WP_044639396.1">
    <property type="nucleotide sequence ID" value="NZ_CP007202.1"/>
</dbReference>
<evidence type="ECO:0000259" key="1">
    <source>
        <dbReference type="PROSITE" id="PS50164"/>
    </source>
</evidence>
<dbReference type="PROSITE" id="PS50164">
    <property type="entry name" value="GIY_YIG"/>
    <property type="match status" value="1"/>
</dbReference>
<accession>A0A0C5WC81</accession>
<feature type="domain" description="GIY-YIG" evidence="1">
    <location>
        <begin position="10"/>
        <end position="103"/>
    </location>
</feature>
<dbReference type="EMBL" id="CP007202">
    <property type="protein sequence ID" value="AJR04673.1"/>
    <property type="molecule type" value="Genomic_DNA"/>
</dbReference>
<dbReference type="HOGENOM" id="CLU_065149_3_0_10"/>
<sequence>MFDNLTISKLGYYVYALINPINNKPFYIGKGKENRVFSHKEEVINCLNNNESLKKEEIKLIIEKGLDIKHIIIRHGLKESESFLIESTLIDFVNFFEKKLTNIVSGHDSDFYGIKTSNEIIRQYNAPKLEKLHHNVIIININKKYAQSKLSNETIYEATKEAWVVSKTKRDIVEYALSEYQGIIIGVYKIKNWYSITTNNNKSNNRWGFNGETALNEISELYINKSIMHVKKQGAANPIRYKL</sequence>
<dbReference type="OrthoDB" id="67448at2"/>
<proteinExistence type="predicted"/>
<dbReference type="AlphaFoldDB" id="A0A0C5WC81"/>
<dbReference type="Pfam" id="PF22945">
    <property type="entry name" value="LEM-3_GIY-YIG"/>
    <property type="match status" value="1"/>
</dbReference>
<dbReference type="CDD" id="cd10440">
    <property type="entry name" value="GIY-YIG_COG3680"/>
    <property type="match status" value="1"/>
</dbReference>